<proteinExistence type="predicted"/>
<comment type="caution">
    <text evidence="3">The sequence shown here is derived from an EMBL/GenBank/DDBJ whole genome shotgun (WGS) entry which is preliminary data.</text>
</comment>
<name>A0A844FPB5_9LACO</name>
<sequence length="136" mass="16373">MMWFRKNEKVTVYGYLKFHGKKYYQVGPLQFIETKYFKKLPYKITMQVVGHVRNITIIDPDGNKESIEQDADFNRIVHQNWKTKKKTYGKWNVVYYKAYKVPQIDGYTSSVKTVPRKRAYPWSKDEDIVVTYKENK</sequence>
<dbReference type="Pfam" id="PF03217">
    <property type="entry name" value="SlpA"/>
    <property type="match status" value="1"/>
</dbReference>
<evidence type="ECO:0000313" key="4">
    <source>
        <dbReference type="Proteomes" id="UP000452141"/>
    </source>
</evidence>
<dbReference type="InterPro" id="IPR024968">
    <property type="entry name" value="SlpA_C_lactobacillus"/>
</dbReference>
<feature type="domain" description="S-layer protein C-terminal" evidence="1">
    <location>
        <begin position="5"/>
        <end position="33"/>
    </location>
</feature>
<dbReference type="Pfam" id="PF17966">
    <property type="entry name" value="Muc_B2"/>
    <property type="match status" value="1"/>
</dbReference>
<protein>
    <submittedName>
        <fullName evidence="3">Uncharacterized protein</fullName>
    </submittedName>
</protein>
<dbReference type="InterPro" id="IPR041495">
    <property type="entry name" value="Mub_B2"/>
</dbReference>
<dbReference type="RefSeq" id="WP_154487097.1">
    <property type="nucleotide sequence ID" value="NZ_VUMW01000020.1"/>
</dbReference>
<evidence type="ECO:0000259" key="1">
    <source>
        <dbReference type="Pfam" id="PF03217"/>
    </source>
</evidence>
<evidence type="ECO:0000313" key="3">
    <source>
        <dbReference type="EMBL" id="MST80217.1"/>
    </source>
</evidence>
<dbReference type="Gene3D" id="2.60.40.4300">
    <property type="match status" value="1"/>
</dbReference>
<dbReference type="AlphaFoldDB" id="A0A844FPB5"/>
<accession>A0A844FPB5</accession>
<gene>
    <name evidence="3" type="ORF">FYJ61_07090</name>
</gene>
<organism evidence="3 4">
    <name type="scientific">Lactobacillus equicursoris</name>
    <dbReference type="NCBI Taxonomy" id="420645"/>
    <lineage>
        <taxon>Bacteria</taxon>
        <taxon>Bacillati</taxon>
        <taxon>Bacillota</taxon>
        <taxon>Bacilli</taxon>
        <taxon>Lactobacillales</taxon>
        <taxon>Lactobacillaceae</taxon>
        <taxon>Lactobacillus</taxon>
    </lineage>
</organism>
<evidence type="ECO:0000259" key="2">
    <source>
        <dbReference type="Pfam" id="PF17966"/>
    </source>
</evidence>
<reference evidence="3 4" key="1">
    <citation type="submission" date="2019-08" db="EMBL/GenBank/DDBJ databases">
        <title>In-depth cultivation of the pig gut microbiome towards novel bacterial diversity and tailored functional studies.</title>
        <authorList>
            <person name="Wylensek D."/>
            <person name="Hitch T.C.A."/>
            <person name="Clavel T."/>
        </authorList>
    </citation>
    <scope>NUCLEOTIDE SEQUENCE [LARGE SCALE GENOMIC DNA]</scope>
    <source>
        <strain evidence="3 4">WCA-470BD-2E</strain>
    </source>
</reference>
<dbReference type="Proteomes" id="UP000452141">
    <property type="component" value="Unassembled WGS sequence"/>
</dbReference>
<dbReference type="EMBL" id="VUMW01000020">
    <property type="protein sequence ID" value="MST80217.1"/>
    <property type="molecule type" value="Genomic_DNA"/>
</dbReference>
<feature type="domain" description="Mub B2-like" evidence="2">
    <location>
        <begin position="53"/>
        <end position="135"/>
    </location>
</feature>